<sequence>MSSFKTALMALTALGAASAAPAQEPTGPDRVSITIYNQNLALVEDVRRITLPAGRTRQEFPGVSASIRPETVSLSGEGLTVVEQNFDFDLLTPDKLMTAAVGDDIGLIRINPATGRETEQRARVLAANEGVVLQVGDRIEVLRDDGVPTRVIFDEVPRNLRPRPTLSVTLNADQAGARETTLSYLTTGLSWRADYVIDFDEAAGRMDLTGWITLTNTSGATFTDANTRLVAGDLNMISGLGGNYGGQNYGTDSGDAEGLADYYIYPIPERVTVANNQTKQVGLYAATDVPARKRYRSELSGFSSSSPQSAAVAVVFDNSRATGLGRALPGGVVRVYMDDVGGQSRFVGEDAIGHTSAGAEVAITTGSAFDVTVQPTVLNSEVIRIDQNNARTRYEMEYVVRNARREPVTVELRQSGLGRAGRLLAESQAGERPNADTRVWQVRVPANGSTRLTATFEIQ</sequence>
<accession>A0ABV6R5Z4</accession>
<proteinExistence type="predicted"/>
<feature type="signal peptide" evidence="1">
    <location>
        <begin position="1"/>
        <end position="22"/>
    </location>
</feature>
<feature type="chain" id="PRO_5045376493" evidence="1">
    <location>
        <begin position="23"/>
        <end position="459"/>
    </location>
</feature>
<keyword evidence="1" id="KW-0732">Signal</keyword>
<dbReference type="Proteomes" id="UP001589906">
    <property type="component" value="Unassembled WGS sequence"/>
</dbReference>
<comment type="caution">
    <text evidence="2">The sequence shown here is derived from an EMBL/GenBank/DDBJ whole genome shotgun (WGS) entry which is preliminary data.</text>
</comment>
<evidence type="ECO:0000313" key="2">
    <source>
        <dbReference type="EMBL" id="MFC0634417.1"/>
    </source>
</evidence>
<organism evidence="2 3">
    <name type="scientific">Brevundimonas balnearis</name>
    <dbReference type="NCBI Taxonomy" id="1572858"/>
    <lineage>
        <taxon>Bacteria</taxon>
        <taxon>Pseudomonadati</taxon>
        <taxon>Pseudomonadota</taxon>
        <taxon>Alphaproteobacteria</taxon>
        <taxon>Caulobacterales</taxon>
        <taxon>Caulobacteraceae</taxon>
        <taxon>Brevundimonas</taxon>
    </lineage>
</organism>
<evidence type="ECO:0000313" key="3">
    <source>
        <dbReference type="Proteomes" id="UP001589906"/>
    </source>
</evidence>
<dbReference type="EMBL" id="JBHLSW010000007">
    <property type="protein sequence ID" value="MFC0634417.1"/>
    <property type="molecule type" value="Genomic_DNA"/>
</dbReference>
<dbReference type="RefSeq" id="WP_376836462.1">
    <property type="nucleotide sequence ID" value="NZ_JBHLSW010000007.1"/>
</dbReference>
<dbReference type="PANTHER" id="PTHR38075:SF1">
    <property type="entry name" value="DUF4139 DOMAIN-CONTAINING PROTEIN"/>
    <property type="match status" value="1"/>
</dbReference>
<protein>
    <submittedName>
        <fullName evidence="2">DUF4139 domain-containing protein</fullName>
    </submittedName>
</protein>
<name>A0ABV6R5Z4_9CAUL</name>
<keyword evidence="3" id="KW-1185">Reference proteome</keyword>
<dbReference type="PANTHER" id="PTHR38075">
    <property type="entry name" value="DUF4139 DOMAIN-CONTAINING PROTEIN"/>
    <property type="match status" value="1"/>
</dbReference>
<evidence type="ECO:0000256" key="1">
    <source>
        <dbReference type="SAM" id="SignalP"/>
    </source>
</evidence>
<gene>
    <name evidence="2" type="ORF">ACFFGE_11095</name>
</gene>
<reference evidence="2 3" key="1">
    <citation type="submission" date="2024-09" db="EMBL/GenBank/DDBJ databases">
        <authorList>
            <person name="Sun Q."/>
            <person name="Mori K."/>
        </authorList>
    </citation>
    <scope>NUCLEOTIDE SEQUENCE [LARGE SCALE GENOMIC DNA]</scope>
    <source>
        <strain evidence="2 3">NCAIM B.02621</strain>
    </source>
</reference>